<protein>
    <recommendedName>
        <fullName evidence="3">CRIB domain-containing protein</fullName>
    </recommendedName>
</protein>
<feature type="region of interest" description="Disordered" evidence="1">
    <location>
        <begin position="184"/>
        <end position="246"/>
    </location>
</feature>
<dbReference type="AlphaFoldDB" id="A0A8J5VYC4"/>
<keyword evidence="2" id="KW-1133">Transmembrane helix</keyword>
<evidence type="ECO:0000259" key="3">
    <source>
        <dbReference type="PROSITE" id="PS50108"/>
    </source>
</evidence>
<proteinExistence type="predicted"/>
<reference evidence="4" key="1">
    <citation type="journal article" date="2021" name="bioRxiv">
        <title>Whole Genome Assembly and Annotation of Northern Wild Rice, Zizania palustris L., Supports a Whole Genome Duplication in the Zizania Genus.</title>
        <authorList>
            <person name="Haas M."/>
            <person name="Kono T."/>
            <person name="Macchietto M."/>
            <person name="Millas R."/>
            <person name="McGilp L."/>
            <person name="Shao M."/>
            <person name="Duquette J."/>
            <person name="Hirsch C.N."/>
            <person name="Kimball J."/>
        </authorList>
    </citation>
    <scope>NUCLEOTIDE SEQUENCE</scope>
    <source>
        <tissue evidence="4">Fresh leaf tissue</tissue>
    </source>
</reference>
<feature type="compositionally biased region" description="Basic residues" evidence="1">
    <location>
        <begin position="195"/>
        <end position="205"/>
    </location>
</feature>
<keyword evidence="5" id="KW-1185">Reference proteome</keyword>
<dbReference type="OrthoDB" id="4206278at2759"/>
<reference evidence="4" key="2">
    <citation type="submission" date="2021-02" db="EMBL/GenBank/DDBJ databases">
        <authorList>
            <person name="Kimball J.A."/>
            <person name="Haas M.W."/>
            <person name="Macchietto M."/>
            <person name="Kono T."/>
            <person name="Duquette J."/>
            <person name="Shao M."/>
        </authorList>
    </citation>
    <scope>NUCLEOTIDE SEQUENCE</scope>
    <source>
        <tissue evidence="4">Fresh leaf tissue</tissue>
    </source>
</reference>
<evidence type="ECO:0000256" key="2">
    <source>
        <dbReference type="SAM" id="Phobius"/>
    </source>
</evidence>
<evidence type="ECO:0000313" key="4">
    <source>
        <dbReference type="EMBL" id="KAG8078616.1"/>
    </source>
</evidence>
<comment type="caution">
    <text evidence="4">The sequence shown here is derived from an EMBL/GenBank/DDBJ whole genome shotgun (WGS) entry which is preliminary data.</text>
</comment>
<dbReference type="SMART" id="SM00285">
    <property type="entry name" value="PBD"/>
    <property type="match status" value="1"/>
</dbReference>
<name>A0A8J5VYC4_ZIZPA</name>
<feature type="compositionally biased region" description="Polar residues" evidence="1">
    <location>
        <begin position="227"/>
        <end position="240"/>
    </location>
</feature>
<sequence>MFSSIVGIGNLISSFLVSAIDKMTSRSTEESWFCNNPNGGHLDSFYLLLAVLSSSSLVCYLYFFHRCIDIRKRTRFLTDSHACLSVLEHRGLLLVHNIYRWQVKEHQMEIGYPTDVKHVTHIGWDSPTGSAASPTSWMNGMKGSSDFSSLNNFGPSTGTSWTSQDFDHPQDIPPFGIYVENAAEEANPHPDIPKPPRKTRKKKSKNNSPTASSRSSRSRSKRSFSSTADTVGDSSSSSKQTEVRIV</sequence>
<dbReference type="PANTHER" id="PTHR47846:SF4">
    <property type="entry name" value="WASP-RELATED PROTEIN"/>
    <property type="match status" value="1"/>
</dbReference>
<keyword evidence="2" id="KW-0472">Membrane</keyword>
<feature type="compositionally biased region" description="Low complexity" evidence="1">
    <location>
        <begin position="206"/>
        <end position="215"/>
    </location>
</feature>
<feature type="domain" description="CRIB" evidence="3">
    <location>
        <begin position="110"/>
        <end position="123"/>
    </location>
</feature>
<dbReference type="InterPro" id="IPR000095">
    <property type="entry name" value="CRIB_dom"/>
</dbReference>
<dbReference type="Proteomes" id="UP000729402">
    <property type="component" value="Unassembled WGS sequence"/>
</dbReference>
<dbReference type="PANTHER" id="PTHR47846">
    <property type="entry name" value="OS06G0681300 PROTEIN-RELATED"/>
    <property type="match status" value="1"/>
</dbReference>
<feature type="transmembrane region" description="Helical" evidence="2">
    <location>
        <begin position="45"/>
        <end position="64"/>
    </location>
</feature>
<gene>
    <name evidence="4" type="ORF">GUJ93_ZPchr0007g5987</name>
</gene>
<accession>A0A8J5VYC4</accession>
<evidence type="ECO:0000256" key="1">
    <source>
        <dbReference type="SAM" id="MobiDB-lite"/>
    </source>
</evidence>
<organism evidence="4 5">
    <name type="scientific">Zizania palustris</name>
    <name type="common">Northern wild rice</name>
    <dbReference type="NCBI Taxonomy" id="103762"/>
    <lineage>
        <taxon>Eukaryota</taxon>
        <taxon>Viridiplantae</taxon>
        <taxon>Streptophyta</taxon>
        <taxon>Embryophyta</taxon>
        <taxon>Tracheophyta</taxon>
        <taxon>Spermatophyta</taxon>
        <taxon>Magnoliopsida</taxon>
        <taxon>Liliopsida</taxon>
        <taxon>Poales</taxon>
        <taxon>Poaceae</taxon>
        <taxon>BOP clade</taxon>
        <taxon>Oryzoideae</taxon>
        <taxon>Oryzeae</taxon>
        <taxon>Zizaniinae</taxon>
        <taxon>Zizania</taxon>
    </lineage>
</organism>
<evidence type="ECO:0000313" key="5">
    <source>
        <dbReference type="Proteomes" id="UP000729402"/>
    </source>
</evidence>
<keyword evidence="2" id="KW-0812">Transmembrane</keyword>
<dbReference type="EMBL" id="JAAALK010000282">
    <property type="protein sequence ID" value="KAG8078616.1"/>
    <property type="molecule type" value="Genomic_DNA"/>
</dbReference>
<dbReference type="PROSITE" id="PS50108">
    <property type="entry name" value="CRIB"/>
    <property type="match status" value="1"/>
</dbReference>
<dbReference type="Pfam" id="PF00786">
    <property type="entry name" value="PBD"/>
    <property type="match status" value="1"/>
</dbReference>